<dbReference type="SUPFAM" id="SSF48056">
    <property type="entry name" value="Di-copper centre-containing domain"/>
    <property type="match status" value="1"/>
</dbReference>
<dbReference type="Proteomes" id="UP000631114">
    <property type="component" value="Unassembled WGS sequence"/>
</dbReference>
<keyword evidence="1" id="KW-0479">Metal-binding</keyword>
<protein>
    <recommendedName>
        <fullName evidence="2">Tyrosinase copper-binding domain-containing protein</fullName>
    </recommendedName>
</protein>
<dbReference type="PANTHER" id="PTHR11474">
    <property type="entry name" value="TYROSINASE FAMILY MEMBER"/>
    <property type="match status" value="1"/>
</dbReference>
<accession>A0A835H7E6</accession>
<dbReference type="Gene3D" id="1.10.1280.10">
    <property type="entry name" value="Di-copper center containing domain from catechol oxidase"/>
    <property type="match status" value="1"/>
</dbReference>
<dbReference type="AlphaFoldDB" id="A0A835H7E6"/>
<dbReference type="OrthoDB" id="6132182at2759"/>
<organism evidence="3 4">
    <name type="scientific">Coptis chinensis</name>
    <dbReference type="NCBI Taxonomy" id="261450"/>
    <lineage>
        <taxon>Eukaryota</taxon>
        <taxon>Viridiplantae</taxon>
        <taxon>Streptophyta</taxon>
        <taxon>Embryophyta</taxon>
        <taxon>Tracheophyta</taxon>
        <taxon>Spermatophyta</taxon>
        <taxon>Magnoliopsida</taxon>
        <taxon>Ranunculales</taxon>
        <taxon>Ranunculaceae</taxon>
        <taxon>Coptidoideae</taxon>
        <taxon>Coptis</taxon>
    </lineage>
</organism>
<proteinExistence type="predicted"/>
<dbReference type="InterPro" id="IPR008922">
    <property type="entry name" value="Di-copper_centre_dom_sf"/>
</dbReference>
<name>A0A835H7E6_9MAGN</name>
<evidence type="ECO:0000259" key="2">
    <source>
        <dbReference type="Pfam" id="PF00264"/>
    </source>
</evidence>
<dbReference type="EMBL" id="JADFTS010000008">
    <property type="protein sequence ID" value="KAF9592953.1"/>
    <property type="molecule type" value="Genomic_DNA"/>
</dbReference>
<reference evidence="3 4" key="1">
    <citation type="submission" date="2020-10" db="EMBL/GenBank/DDBJ databases">
        <title>The Coptis chinensis genome and diversification of protoberbering-type alkaloids.</title>
        <authorList>
            <person name="Wang B."/>
            <person name="Shu S."/>
            <person name="Song C."/>
            <person name="Liu Y."/>
        </authorList>
    </citation>
    <scope>NUCLEOTIDE SEQUENCE [LARGE SCALE GENOMIC DNA]</scope>
    <source>
        <strain evidence="3">HL-2020</strain>
        <tissue evidence="3">Leaf</tissue>
    </source>
</reference>
<dbReference type="GO" id="GO:0046872">
    <property type="term" value="F:metal ion binding"/>
    <property type="evidence" value="ECO:0007669"/>
    <property type="project" value="UniProtKB-KW"/>
</dbReference>
<gene>
    <name evidence="3" type="ORF">IFM89_019257</name>
</gene>
<dbReference type="InterPro" id="IPR002227">
    <property type="entry name" value="Tyrosinase_Cu-bd"/>
</dbReference>
<evidence type="ECO:0000256" key="1">
    <source>
        <dbReference type="ARBA" id="ARBA00022723"/>
    </source>
</evidence>
<dbReference type="InterPro" id="IPR050316">
    <property type="entry name" value="Tyrosinase/Hemocyanin"/>
</dbReference>
<feature type="domain" description="Tyrosinase copper-binding" evidence="2">
    <location>
        <begin position="134"/>
        <end position="179"/>
    </location>
</feature>
<evidence type="ECO:0000313" key="4">
    <source>
        <dbReference type="Proteomes" id="UP000631114"/>
    </source>
</evidence>
<comment type="caution">
    <text evidence="3">The sequence shown here is derived from an EMBL/GenBank/DDBJ whole genome shotgun (WGS) entry which is preliminary data.</text>
</comment>
<dbReference type="PANTHER" id="PTHR11474:SF108">
    <property type="entry name" value="TYROSINASE COPPER-BINDING DOMAIN-CONTAINING PROTEIN"/>
    <property type="match status" value="1"/>
</dbReference>
<sequence length="214" mass="24329">MPVPALTVLSDWSRVPKPTRVFINRKEVAGRELQEAVVLPTSAISWVNTQTLRLAQQTEPTLNVPNPTLLIATNKSKRKQKIKPCIGEMNYLGWDLGGLYGATATIAKHSNMARLLIKWDMRVVSVQSPSADVPPDLLVHGSWIFTPWNRYYMYLWEKKLGSLVGDPTLAIPFWNWDAGDGMHMPKMYLADTASPLYDDRRDHERFSICCNELF</sequence>
<dbReference type="Pfam" id="PF00264">
    <property type="entry name" value="Tyrosinase"/>
    <property type="match status" value="1"/>
</dbReference>
<keyword evidence="4" id="KW-1185">Reference proteome</keyword>
<evidence type="ECO:0000313" key="3">
    <source>
        <dbReference type="EMBL" id="KAF9592953.1"/>
    </source>
</evidence>
<dbReference type="GO" id="GO:0016491">
    <property type="term" value="F:oxidoreductase activity"/>
    <property type="evidence" value="ECO:0007669"/>
    <property type="project" value="InterPro"/>
</dbReference>